<dbReference type="EMBL" id="NFEZ01000004">
    <property type="protein sequence ID" value="PLT43869.1"/>
    <property type="molecule type" value="Genomic_DNA"/>
</dbReference>
<accession>A0A2N5N0L1</accession>
<evidence type="ECO:0000313" key="2">
    <source>
        <dbReference type="EMBL" id="PLT43869.1"/>
    </source>
</evidence>
<evidence type="ECO:0000313" key="3">
    <source>
        <dbReference type="Proteomes" id="UP000234789"/>
    </source>
</evidence>
<name>A0A2N5N0L1_9BACL</name>
<evidence type="ECO:0008006" key="4">
    <source>
        <dbReference type="Google" id="ProtNLM"/>
    </source>
</evidence>
<evidence type="ECO:0000256" key="1">
    <source>
        <dbReference type="SAM" id="MobiDB-lite"/>
    </source>
</evidence>
<dbReference type="Proteomes" id="UP000234789">
    <property type="component" value="Unassembled WGS sequence"/>
</dbReference>
<comment type="caution">
    <text evidence="2">The sequence shown here is derived from an EMBL/GenBank/DDBJ whole genome shotgun (WGS) entry which is preliminary data.</text>
</comment>
<dbReference type="InterPro" id="IPR054228">
    <property type="entry name" value="DUF6953"/>
</dbReference>
<keyword evidence="3" id="KW-1185">Reference proteome</keyword>
<dbReference type="Pfam" id="PF22266">
    <property type="entry name" value="DUF6953"/>
    <property type="match status" value="1"/>
</dbReference>
<reference evidence="2 3" key="1">
    <citation type="submission" date="2017-05" db="EMBL/GenBank/DDBJ databases">
        <title>Functional genome analysis of Paenibacillus pasadenensis strain R16: insights on endophytic life style and antifungal activity.</title>
        <authorList>
            <person name="Passera A."/>
            <person name="Marcolungo L."/>
            <person name="Casati P."/>
            <person name="Brasca M."/>
            <person name="Quaglino F."/>
            <person name="Delledonne M."/>
        </authorList>
    </citation>
    <scope>NUCLEOTIDE SEQUENCE [LARGE SCALE GENOMIC DNA]</scope>
    <source>
        <strain evidence="2 3">R16</strain>
    </source>
</reference>
<sequence length="124" mass="13651">MSESKKVEAGEIVDEQAAGSGGAAAEVEEGTTAEGQGEGTEGSAEKSLSKEAEIAQWMVETIRDRGMLRQEEAIEHVRGVYGEAYVFVNEAGNVSLEKEVKKAFRKLHRGRIAWDRDGFFWAWT</sequence>
<dbReference type="AlphaFoldDB" id="A0A2N5N0L1"/>
<feature type="region of interest" description="Disordered" evidence="1">
    <location>
        <begin position="1"/>
        <end position="50"/>
    </location>
</feature>
<proteinExistence type="predicted"/>
<protein>
    <recommendedName>
        <fullName evidence="4">Integron gene cassette protein</fullName>
    </recommendedName>
</protein>
<gene>
    <name evidence="2" type="ORF">B8V81_2300</name>
</gene>
<organism evidence="2 3">
    <name type="scientific">Paenibacillus pasadenensis</name>
    <dbReference type="NCBI Taxonomy" id="217090"/>
    <lineage>
        <taxon>Bacteria</taxon>
        <taxon>Bacillati</taxon>
        <taxon>Bacillota</taxon>
        <taxon>Bacilli</taxon>
        <taxon>Bacillales</taxon>
        <taxon>Paenibacillaceae</taxon>
        <taxon>Paenibacillus</taxon>
    </lineage>
</organism>